<sequence length="655" mass="76232">MRFNIRSSNHWETLVHDHYIYNINKTDRRTDKRYLYCKYARSKKCPGSLIVENGIMRRGTDHKFHPKEESTELLESEIVFRRSLYYATTTNHKPSRQIYDTLIIMHPELADVLPFKKIERTMARWRKRTVFPKFESYSELVEELGNEQWQFLKCFSADIYDEREFSIQVKNDNKMMIIYSEDIINGLNIENLYVSTTTKVLPDFDNSKFLTVVIAEMNQHAFPIVWFLTKDYSSITNGEIGKSLKEILPNLRDGTIIYADSTSKMTTGLGAKFLQVQGSFENLCNMLRSIAHEHNVNEDDGDVNLTLRKLMTIILLPEDKIAIQFNAIADNMNENTKELLSNFFENYKVNWIDRFNPINFSLYQNCPAINDVAMIHWRVLEQKLRTTSPEHLSIFRYTGITSIMSSSLKDSSKLIENNKARIYTTPRINNSINTNDKSVTTNIDELCLKYPEGAALVPFSSMLSTINNWRRECHPPQPKSLQEYASFLNMKKWENLMSRNKSKLTIQYINSADGSHAIVYADKAFLKSINTNHIFVDATYQIIPKIPKEIYQFLTVMALVEDNALPVAWHHIFIIQTFVTDFELGFKWCFLKSTYPNAQECGCNFHYVKALTTKATKLKLDEFINSREDAKGIHEKTNRPCSFYLRRTLSTVSFG</sequence>
<evidence type="ECO:0000313" key="2">
    <source>
        <dbReference type="Proteomes" id="UP000826195"/>
    </source>
</evidence>
<dbReference type="Gene3D" id="2.20.25.240">
    <property type="match status" value="1"/>
</dbReference>
<proteinExistence type="predicted"/>
<protein>
    <submittedName>
        <fullName evidence="1">Uncharacterized protein</fullName>
    </submittedName>
</protein>
<gene>
    <name evidence="1" type="ORF">KQX54_009260</name>
</gene>
<evidence type="ECO:0000313" key="1">
    <source>
        <dbReference type="EMBL" id="KAH0534849.1"/>
    </source>
</evidence>
<reference evidence="1 2" key="1">
    <citation type="journal article" date="2021" name="J. Hered.">
        <title>A chromosome-level genome assembly of the parasitoid wasp, Cotesia glomerata (Hymenoptera: Braconidae).</title>
        <authorList>
            <person name="Pinto B.J."/>
            <person name="Weis J.J."/>
            <person name="Gamble T."/>
            <person name="Ode P.J."/>
            <person name="Paul R."/>
            <person name="Zaspel J.M."/>
        </authorList>
    </citation>
    <scope>NUCLEOTIDE SEQUENCE [LARGE SCALE GENOMIC DNA]</scope>
    <source>
        <strain evidence="1">CgM1</strain>
    </source>
</reference>
<name>A0AAV7HUM8_COTGL</name>
<comment type="caution">
    <text evidence="1">The sequence shown here is derived from an EMBL/GenBank/DDBJ whole genome shotgun (WGS) entry which is preliminary data.</text>
</comment>
<dbReference type="EMBL" id="JAHXZJ010002982">
    <property type="protein sequence ID" value="KAH0534849.1"/>
    <property type="molecule type" value="Genomic_DNA"/>
</dbReference>
<organism evidence="1 2">
    <name type="scientific">Cotesia glomerata</name>
    <name type="common">Lepidopteran parasitic wasp</name>
    <name type="synonym">Apanteles glomeratus</name>
    <dbReference type="NCBI Taxonomy" id="32391"/>
    <lineage>
        <taxon>Eukaryota</taxon>
        <taxon>Metazoa</taxon>
        <taxon>Ecdysozoa</taxon>
        <taxon>Arthropoda</taxon>
        <taxon>Hexapoda</taxon>
        <taxon>Insecta</taxon>
        <taxon>Pterygota</taxon>
        <taxon>Neoptera</taxon>
        <taxon>Endopterygota</taxon>
        <taxon>Hymenoptera</taxon>
        <taxon>Apocrita</taxon>
        <taxon>Ichneumonoidea</taxon>
        <taxon>Braconidae</taxon>
        <taxon>Microgastrinae</taxon>
        <taxon>Cotesia</taxon>
    </lineage>
</organism>
<accession>A0AAV7HUM8</accession>
<keyword evidence="2" id="KW-1185">Reference proteome</keyword>
<dbReference type="Proteomes" id="UP000826195">
    <property type="component" value="Unassembled WGS sequence"/>
</dbReference>
<dbReference type="AlphaFoldDB" id="A0AAV7HUM8"/>